<dbReference type="InterPro" id="IPR006311">
    <property type="entry name" value="TAT_signal"/>
</dbReference>
<evidence type="ECO:0000313" key="3">
    <source>
        <dbReference type="Proteomes" id="UP000076848"/>
    </source>
</evidence>
<dbReference type="AlphaFoldDB" id="A0A157S513"/>
<accession>A0A157S513</accession>
<evidence type="ECO:0000313" key="2">
    <source>
        <dbReference type="EMBL" id="SAI65353.1"/>
    </source>
</evidence>
<dbReference type="Proteomes" id="UP000076848">
    <property type="component" value="Unassembled WGS sequence"/>
</dbReference>
<dbReference type="PIRSF" id="PIRSF028101">
    <property type="entry name" value="UCP028101"/>
    <property type="match status" value="1"/>
</dbReference>
<proteinExistence type="predicted"/>
<evidence type="ECO:0000256" key="1">
    <source>
        <dbReference type="SAM" id="SignalP"/>
    </source>
</evidence>
<keyword evidence="1" id="KW-0732">Signal</keyword>
<reference evidence="2 3" key="1">
    <citation type="submission" date="2016-04" db="EMBL/GenBank/DDBJ databases">
        <authorList>
            <consortium name="Pathogen Informatics"/>
        </authorList>
    </citation>
    <scope>NUCLEOTIDE SEQUENCE [LARGE SCALE GENOMIC DNA]</scope>
    <source>
        <strain evidence="2 3">H050680373</strain>
    </source>
</reference>
<organism evidence="2 3">
    <name type="scientific">Bordetella ansorpii</name>
    <dbReference type="NCBI Taxonomy" id="288768"/>
    <lineage>
        <taxon>Bacteria</taxon>
        <taxon>Pseudomonadati</taxon>
        <taxon>Pseudomonadota</taxon>
        <taxon>Betaproteobacteria</taxon>
        <taxon>Burkholderiales</taxon>
        <taxon>Alcaligenaceae</taxon>
        <taxon>Bordetella</taxon>
    </lineage>
</organism>
<dbReference type="SUPFAM" id="SSF50969">
    <property type="entry name" value="YVTN repeat-like/Quinoprotein amine dehydrogenase"/>
    <property type="match status" value="1"/>
</dbReference>
<dbReference type="STRING" id="288768.SAMEA3906486_00093"/>
<dbReference type="InterPro" id="IPR011044">
    <property type="entry name" value="Quino_amine_DH_bsu"/>
</dbReference>
<sequence>MSVRIDRRRFLALCAALGLPGTPAARAATLRRAERADGEPCYVTARRRAGRYEAVVLDARGADLLQVPMPDRGHSFALDPARGRAVVFGRQPGFFAVAFDVAGRQPPQPLQAAEGRHFYGHGVFLPDGKRVLATENDYERGRAVLGVYDASPGGQYRRLGEFDVGGVGSHEVVLLPDGKTLCVANGGILTHPDYGKLELNLDAMRPSLVYLDAADGRLLEKVELRAALHQLSIRHLGLAGDGTVWFGCQHVGPESEQPALVGRHRRGRQPELFHGPAQALRDMRHYIGTVAADASGQVMATSSPVGGQVMYWDAASGRCLGITRLPDGCGVAPHAQGNFLASSGLGVMVEAGPGIAPRPVRPTDGGLAWDNHFRRL</sequence>
<dbReference type="InterPro" id="IPR008311">
    <property type="entry name" value="UCP028101"/>
</dbReference>
<dbReference type="InterPro" id="IPR015943">
    <property type="entry name" value="WD40/YVTN_repeat-like_dom_sf"/>
</dbReference>
<dbReference type="Pfam" id="PF07433">
    <property type="entry name" value="DUF1513"/>
    <property type="match status" value="1"/>
</dbReference>
<feature type="chain" id="PRO_5007615943" evidence="1">
    <location>
        <begin position="28"/>
        <end position="376"/>
    </location>
</feature>
<protein>
    <submittedName>
        <fullName evidence="2">Protein of uncharacterized function (DUF1513)</fullName>
    </submittedName>
</protein>
<name>A0A157S513_9BORD</name>
<dbReference type="EMBL" id="FKIF01000001">
    <property type="protein sequence ID" value="SAI65353.1"/>
    <property type="molecule type" value="Genomic_DNA"/>
</dbReference>
<dbReference type="Gene3D" id="2.130.10.10">
    <property type="entry name" value="YVTN repeat-like/Quinoprotein amine dehydrogenase"/>
    <property type="match status" value="1"/>
</dbReference>
<keyword evidence="3" id="KW-1185">Reference proteome</keyword>
<dbReference type="PROSITE" id="PS51318">
    <property type="entry name" value="TAT"/>
    <property type="match status" value="1"/>
</dbReference>
<feature type="signal peptide" evidence="1">
    <location>
        <begin position="1"/>
        <end position="27"/>
    </location>
</feature>
<gene>
    <name evidence="2" type="ORF">SAMEA3906486_00093</name>
</gene>